<proteinExistence type="predicted"/>
<dbReference type="Proteomes" id="UP001229421">
    <property type="component" value="Unassembled WGS sequence"/>
</dbReference>
<evidence type="ECO:0000313" key="1">
    <source>
        <dbReference type="EMBL" id="KAK1418759.1"/>
    </source>
</evidence>
<organism evidence="1 2">
    <name type="scientific">Tagetes erecta</name>
    <name type="common">African marigold</name>
    <dbReference type="NCBI Taxonomy" id="13708"/>
    <lineage>
        <taxon>Eukaryota</taxon>
        <taxon>Viridiplantae</taxon>
        <taxon>Streptophyta</taxon>
        <taxon>Embryophyta</taxon>
        <taxon>Tracheophyta</taxon>
        <taxon>Spermatophyta</taxon>
        <taxon>Magnoliopsida</taxon>
        <taxon>eudicotyledons</taxon>
        <taxon>Gunneridae</taxon>
        <taxon>Pentapetalae</taxon>
        <taxon>asterids</taxon>
        <taxon>campanulids</taxon>
        <taxon>Asterales</taxon>
        <taxon>Asteraceae</taxon>
        <taxon>Asteroideae</taxon>
        <taxon>Heliantheae alliance</taxon>
        <taxon>Tageteae</taxon>
        <taxon>Tagetes</taxon>
    </lineage>
</organism>
<dbReference type="AlphaFoldDB" id="A0AAD8NRL9"/>
<name>A0AAD8NRL9_TARER</name>
<dbReference type="EMBL" id="JAUHHV010000007">
    <property type="protein sequence ID" value="KAK1418759.1"/>
    <property type="molecule type" value="Genomic_DNA"/>
</dbReference>
<accession>A0AAD8NRL9</accession>
<evidence type="ECO:0000313" key="2">
    <source>
        <dbReference type="Proteomes" id="UP001229421"/>
    </source>
</evidence>
<gene>
    <name evidence="1" type="ORF">QVD17_27905</name>
</gene>
<keyword evidence="2" id="KW-1185">Reference proteome</keyword>
<comment type="caution">
    <text evidence="1">The sequence shown here is derived from an EMBL/GenBank/DDBJ whole genome shotgun (WGS) entry which is preliminary data.</text>
</comment>
<protein>
    <submittedName>
        <fullName evidence="1">Uncharacterized protein</fullName>
    </submittedName>
</protein>
<sequence>MFHTPLLAALICHFFYKRWGFNRLKREKGPKTFGPLGTFVAAPMIMRVYVRNYLHVCGLTKEGLKASRVFRGRDCRN</sequence>
<reference evidence="1" key="1">
    <citation type="journal article" date="2023" name="bioRxiv">
        <title>Improved chromosome-level genome assembly for marigold (Tagetes erecta).</title>
        <authorList>
            <person name="Jiang F."/>
            <person name="Yuan L."/>
            <person name="Wang S."/>
            <person name="Wang H."/>
            <person name="Xu D."/>
            <person name="Wang A."/>
            <person name="Fan W."/>
        </authorList>
    </citation>
    <scope>NUCLEOTIDE SEQUENCE</scope>
    <source>
        <strain evidence="1">WSJ</strain>
        <tissue evidence="1">Leaf</tissue>
    </source>
</reference>